<dbReference type="Pfam" id="PF04548">
    <property type="entry name" value="AIG1"/>
    <property type="match status" value="1"/>
</dbReference>
<proteinExistence type="predicted"/>
<keyword evidence="1" id="KW-0547">Nucleotide-binding</keyword>
<evidence type="ECO:0000256" key="2">
    <source>
        <dbReference type="ARBA" id="ARBA00023134"/>
    </source>
</evidence>
<keyword evidence="2" id="KW-0342">GTP-binding</keyword>
<name>A0ABN7UEI9_GIGMA</name>
<protein>
    <submittedName>
        <fullName evidence="4">33506_t:CDS:1</fullName>
    </submittedName>
</protein>
<reference evidence="4 5" key="1">
    <citation type="submission" date="2021-06" db="EMBL/GenBank/DDBJ databases">
        <authorList>
            <person name="Kallberg Y."/>
            <person name="Tangrot J."/>
            <person name="Rosling A."/>
        </authorList>
    </citation>
    <scope>NUCLEOTIDE SEQUENCE [LARGE SCALE GENOMIC DNA]</scope>
    <source>
        <strain evidence="4 5">120-4 pot B 10/14</strain>
    </source>
</reference>
<dbReference type="InterPro" id="IPR045058">
    <property type="entry name" value="GIMA/IAN/Toc"/>
</dbReference>
<dbReference type="PANTHER" id="PTHR10903">
    <property type="entry name" value="GTPASE, IMAP FAMILY MEMBER-RELATED"/>
    <property type="match status" value="1"/>
</dbReference>
<sequence>MGKFKQTEKDKKIINKAYIRGKVKNVIYFSKDKKNYAIIINKVFRLYAVRLILYAYEGDNDVKIIAVKRFPDLIGFYQKIEAIEKAEEIKKNQEVEQCKYEFETQEDHVENILIIGRTGGGKSTLANVISNTNEFAESAHSISKTKHFQAKVFEWKGIKYRILDTIGFADTKLSPNQILFRLAEAIYSMKGGIKQVLVTVGGRFTQEEIESFETLKAIFGKNDEKCAQDTKALKKDNRKISDLISSCNGIIYVNNPPLSDESNFLDNDESFKRRYIAKKYRNMSRKKLLEHLVTCKGTYKTEYWDKLCVKINDFMNAKEKLEENENNDLLIKGELGEITNEIIKEVKIIQSYPIVEEQIAESKATSFPFIPSEIRINTGTNMTTTEGKIMEYQVFQSDKEVVSIPSIPIRASEDPTIFSTQNSQNSETHNVDFDVKLEVYNEIPLHKITLNNNTKQRRKVQKIRSFNWICGFTIVCTSLFD</sequence>
<dbReference type="PANTHER" id="PTHR10903:SF184">
    <property type="entry name" value="GTP-BINDING PROTEIN A"/>
    <property type="match status" value="1"/>
</dbReference>
<dbReference type="InterPro" id="IPR027417">
    <property type="entry name" value="P-loop_NTPase"/>
</dbReference>
<dbReference type="Proteomes" id="UP000789901">
    <property type="component" value="Unassembled WGS sequence"/>
</dbReference>
<accession>A0ABN7UEI9</accession>
<gene>
    <name evidence="4" type="ORF">GMARGA_LOCUS4990</name>
</gene>
<dbReference type="EMBL" id="CAJVQB010002054">
    <property type="protein sequence ID" value="CAG8560434.1"/>
    <property type="molecule type" value="Genomic_DNA"/>
</dbReference>
<evidence type="ECO:0000256" key="1">
    <source>
        <dbReference type="ARBA" id="ARBA00022741"/>
    </source>
</evidence>
<evidence type="ECO:0000313" key="4">
    <source>
        <dbReference type="EMBL" id="CAG8560434.1"/>
    </source>
</evidence>
<evidence type="ECO:0000313" key="5">
    <source>
        <dbReference type="Proteomes" id="UP000789901"/>
    </source>
</evidence>
<organism evidence="4 5">
    <name type="scientific">Gigaspora margarita</name>
    <dbReference type="NCBI Taxonomy" id="4874"/>
    <lineage>
        <taxon>Eukaryota</taxon>
        <taxon>Fungi</taxon>
        <taxon>Fungi incertae sedis</taxon>
        <taxon>Mucoromycota</taxon>
        <taxon>Glomeromycotina</taxon>
        <taxon>Glomeromycetes</taxon>
        <taxon>Diversisporales</taxon>
        <taxon>Gigasporaceae</taxon>
        <taxon>Gigaspora</taxon>
    </lineage>
</organism>
<evidence type="ECO:0000259" key="3">
    <source>
        <dbReference type="Pfam" id="PF04548"/>
    </source>
</evidence>
<dbReference type="InterPro" id="IPR006703">
    <property type="entry name" value="G_AIG1"/>
</dbReference>
<keyword evidence="5" id="KW-1185">Reference proteome</keyword>
<dbReference type="SUPFAM" id="SSF52540">
    <property type="entry name" value="P-loop containing nucleoside triphosphate hydrolases"/>
    <property type="match status" value="1"/>
</dbReference>
<dbReference type="Gene3D" id="3.40.50.300">
    <property type="entry name" value="P-loop containing nucleotide triphosphate hydrolases"/>
    <property type="match status" value="1"/>
</dbReference>
<feature type="domain" description="AIG1-type G" evidence="3">
    <location>
        <begin position="111"/>
        <end position="222"/>
    </location>
</feature>
<feature type="non-terminal residue" evidence="4">
    <location>
        <position position="481"/>
    </location>
</feature>
<comment type="caution">
    <text evidence="4">The sequence shown here is derived from an EMBL/GenBank/DDBJ whole genome shotgun (WGS) entry which is preliminary data.</text>
</comment>